<dbReference type="PANTHER" id="PTHR35525">
    <property type="entry name" value="BLL6575 PROTEIN"/>
    <property type="match status" value="1"/>
</dbReference>
<organism evidence="2 3">
    <name type="scientific">Gordonia malaquae NBRC 108250</name>
    <dbReference type="NCBI Taxonomy" id="1223542"/>
    <lineage>
        <taxon>Bacteria</taxon>
        <taxon>Bacillati</taxon>
        <taxon>Actinomycetota</taxon>
        <taxon>Actinomycetes</taxon>
        <taxon>Mycobacteriales</taxon>
        <taxon>Gordoniaceae</taxon>
        <taxon>Gordonia</taxon>
    </lineage>
</organism>
<dbReference type="InterPro" id="IPR021005">
    <property type="entry name" value="Znf_CGNR"/>
</dbReference>
<dbReference type="PANTHER" id="PTHR35525:SF3">
    <property type="entry name" value="BLL6575 PROTEIN"/>
    <property type="match status" value="1"/>
</dbReference>
<dbReference type="EMBL" id="BAOP01000015">
    <property type="protein sequence ID" value="GAC80134.1"/>
    <property type="molecule type" value="Genomic_DNA"/>
</dbReference>
<proteinExistence type="predicted"/>
<dbReference type="AlphaFoldDB" id="M3VFJ0"/>
<dbReference type="Pfam" id="PF11706">
    <property type="entry name" value="zf-CGNR"/>
    <property type="match status" value="1"/>
</dbReference>
<protein>
    <recommendedName>
        <fullName evidence="1">Zinc finger CGNR domain-containing protein</fullName>
    </recommendedName>
</protein>
<dbReference type="STRING" id="410332.SAMN04488550_1103"/>
<evidence type="ECO:0000313" key="3">
    <source>
        <dbReference type="Proteomes" id="UP000035009"/>
    </source>
</evidence>
<dbReference type="OrthoDB" id="3531194at2"/>
<keyword evidence="3" id="KW-1185">Reference proteome</keyword>
<dbReference type="eggNOG" id="COG5516">
    <property type="taxonomic scope" value="Bacteria"/>
</dbReference>
<name>M3VFJ0_GORML</name>
<accession>M3VFJ0</accession>
<comment type="caution">
    <text evidence="2">The sequence shown here is derived from an EMBL/GenBank/DDBJ whole genome shotgun (WGS) entry which is preliminary data.</text>
</comment>
<evidence type="ECO:0000259" key="1">
    <source>
        <dbReference type="Pfam" id="PF11706"/>
    </source>
</evidence>
<dbReference type="InterPro" id="IPR023286">
    <property type="entry name" value="ABATE_dom_sf"/>
</dbReference>
<dbReference type="InterPro" id="IPR010852">
    <property type="entry name" value="ABATE"/>
</dbReference>
<dbReference type="Proteomes" id="UP000035009">
    <property type="component" value="Unassembled WGS sequence"/>
</dbReference>
<dbReference type="SUPFAM" id="SSF160904">
    <property type="entry name" value="Jann2411-like"/>
    <property type="match status" value="1"/>
</dbReference>
<feature type="domain" description="Zinc finger CGNR" evidence="1">
    <location>
        <begin position="130"/>
        <end position="171"/>
    </location>
</feature>
<gene>
    <name evidence="2" type="ORF">GM1_015_00080</name>
</gene>
<dbReference type="Gene3D" id="1.10.3300.10">
    <property type="entry name" value="Jann2411-like domain"/>
    <property type="match status" value="1"/>
</dbReference>
<reference evidence="2 3" key="1">
    <citation type="submission" date="2013-02" db="EMBL/GenBank/DDBJ databases">
        <title>Whole genome shotgun sequence of Gordonia malaquae NBRC 108250.</title>
        <authorList>
            <person name="Yoshida I."/>
            <person name="Hosoyama A."/>
            <person name="Tsuchikane K."/>
            <person name="Ando Y."/>
            <person name="Baba S."/>
            <person name="Ohji S."/>
            <person name="Hamada M."/>
            <person name="Tamura T."/>
            <person name="Yamazoe A."/>
            <person name="Yamazaki S."/>
            <person name="Fujita N."/>
        </authorList>
    </citation>
    <scope>NUCLEOTIDE SEQUENCE [LARGE SCALE GENOMIC DNA]</scope>
    <source>
        <strain evidence="2 3">NBRC 108250</strain>
    </source>
</reference>
<sequence>MSFDHDNMTGPLLSADLVNLIGEGWSAQSVGAVFAQHTIRRPDFDDGGLAELRRWAVRLRTVFEAVDEDATCDAINALLVDGAGQVYLTTHGHFGPHLHFAPDDSDVVSRVMAVTSGGLAVFTVEAGGRRLGACARSDCDRVFVDTSRNGRRTYCSARCGNTDAVSRHRSRARLKV</sequence>
<evidence type="ECO:0000313" key="2">
    <source>
        <dbReference type="EMBL" id="GAC80134.1"/>
    </source>
</evidence>